<dbReference type="InterPro" id="IPR007048">
    <property type="entry name" value="IraD/Gp25-like"/>
</dbReference>
<feature type="region of interest" description="Disordered" evidence="1">
    <location>
        <begin position="28"/>
        <end position="47"/>
    </location>
</feature>
<evidence type="ECO:0000256" key="1">
    <source>
        <dbReference type="SAM" id="MobiDB-lite"/>
    </source>
</evidence>
<accession>A0A7X2LSS9</accession>
<comment type="caution">
    <text evidence="3">The sequence shown here is derived from an EMBL/GenBank/DDBJ whole genome shotgun (WGS) entry which is preliminary data.</text>
</comment>
<keyword evidence="4" id="KW-1185">Reference proteome</keyword>
<dbReference type="EMBL" id="WKJJ01000006">
    <property type="protein sequence ID" value="MRV72273.1"/>
    <property type="molecule type" value="Genomic_DNA"/>
</dbReference>
<dbReference type="SUPFAM" id="SSF160719">
    <property type="entry name" value="gpW/gp25-like"/>
    <property type="match status" value="1"/>
</dbReference>
<sequence>MGYVGMDRHTGQPLTGVAHLLQSVRDILTTPQGSRRERPEYGSDLPRMVDMPLTQGWKSAVQAEVARALGRWEPRLALQAVTVESVIDGKVTLRLRGEFQGTAMIMEVNT</sequence>
<evidence type="ECO:0000313" key="3">
    <source>
        <dbReference type="EMBL" id="MRV72273.1"/>
    </source>
</evidence>
<reference evidence="3 4" key="1">
    <citation type="submission" date="2019-11" db="EMBL/GenBank/DDBJ databases">
        <title>Novel species isolated from a subtropical stream in China.</title>
        <authorList>
            <person name="Lu H."/>
        </authorList>
    </citation>
    <scope>NUCLEOTIDE SEQUENCE [LARGE SCALE GENOMIC DNA]</scope>
    <source>
        <strain evidence="3 4">FT92W</strain>
    </source>
</reference>
<dbReference type="Proteomes" id="UP000446768">
    <property type="component" value="Unassembled WGS sequence"/>
</dbReference>
<gene>
    <name evidence="3" type="ORF">GJ700_11160</name>
</gene>
<feature type="domain" description="IraD/Gp25-like" evidence="2">
    <location>
        <begin position="18"/>
        <end position="102"/>
    </location>
</feature>
<dbReference type="Gene3D" id="3.10.450.40">
    <property type="match status" value="1"/>
</dbReference>
<organism evidence="3 4">
    <name type="scientific">Pseudoduganella rivuli</name>
    <dbReference type="NCBI Taxonomy" id="2666085"/>
    <lineage>
        <taxon>Bacteria</taxon>
        <taxon>Pseudomonadati</taxon>
        <taxon>Pseudomonadota</taxon>
        <taxon>Betaproteobacteria</taxon>
        <taxon>Burkholderiales</taxon>
        <taxon>Oxalobacteraceae</taxon>
        <taxon>Telluria group</taxon>
        <taxon>Pseudoduganella</taxon>
    </lineage>
</organism>
<evidence type="ECO:0000313" key="4">
    <source>
        <dbReference type="Proteomes" id="UP000446768"/>
    </source>
</evidence>
<evidence type="ECO:0000259" key="2">
    <source>
        <dbReference type="Pfam" id="PF04965"/>
    </source>
</evidence>
<name>A0A7X2LSS9_9BURK</name>
<dbReference type="Pfam" id="PF04965">
    <property type="entry name" value="GPW_gp25"/>
    <property type="match status" value="1"/>
</dbReference>
<dbReference type="AlphaFoldDB" id="A0A7X2LSS9"/>
<proteinExistence type="predicted"/>
<dbReference type="RefSeq" id="WP_154373670.1">
    <property type="nucleotide sequence ID" value="NZ_WKJJ01000006.1"/>
</dbReference>
<protein>
    <submittedName>
        <fullName evidence="3">Phage baseplate protein</fullName>
    </submittedName>
</protein>